<dbReference type="Proteomes" id="UP001172102">
    <property type="component" value="Unassembled WGS sequence"/>
</dbReference>
<dbReference type="PANTHER" id="PTHR42060">
    <property type="entry name" value="NHL REPEAT-CONTAINING PROTEIN-RELATED"/>
    <property type="match status" value="1"/>
</dbReference>
<dbReference type="SUPFAM" id="SSF63829">
    <property type="entry name" value="Calcium-dependent phosphotriesterase"/>
    <property type="match status" value="1"/>
</dbReference>
<feature type="signal peptide" evidence="1">
    <location>
        <begin position="1"/>
        <end position="20"/>
    </location>
</feature>
<dbReference type="AlphaFoldDB" id="A0AA40A3M6"/>
<name>A0AA40A3M6_9PEZI</name>
<dbReference type="InterPro" id="IPR011042">
    <property type="entry name" value="6-blade_b-propeller_TolB-like"/>
</dbReference>
<keyword evidence="3" id="KW-1185">Reference proteome</keyword>
<accession>A0AA40A3M6</accession>
<proteinExistence type="predicted"/>
<keyword evidence="1" id="KW-0732">Signal</keyword>
<dbReference type="InterPro" id="IPR052998">
    <property type="entry name" value="Hetero-Diels-Alderase-like"/>
</dbReference>
<sequence>MRFSIATLALWASSAAATQASPPIRNIYTFPPNHFIENIAVRSNSRLLITSMSVPHLYSINPLISAPAADVVHTFASPSNATGISGIAEIAPDVFAVVVADWDLFATRAIPGTLAVWTVDFTKPAAQRVKFVAQIANSTIFNGIARHPTNPRLLLAADSAAGAVWRVDLVTGASSVAFSSPLLAPTETAHLGINGLKAQGSYLYFTNSAQGFLGKVAVDFNGNKVGAIEVLSEAADAGADVVYDDIALDLNNGQGRVWVASHPSYAIGVKLPGANQLVVNNTTKLLNPTACAWGRGSRKQKNTLYVTNGGEFLADFTLVNEGVVAIEL</sequence>
<dbReference type="Gene3D" id="2.120.10.30">
    <property type="entry name" value="TolB, C-terminal domain"/>
    <property type="match status" value="1"/>
</dbReference>
<evidence type="ECO:0000313" key="2">
    <source>
        <dbReference type="EMBL" id="KAK0708677.1"/>
    </source>
</evidence>
<dbReference type="EMBL" id="JAUKUA010000006">
    <property type="protein sequence ID" value="KAK0708677.1"/>
    <property type="molecule type" value="Genomic_DNA"/>
</dbReference>
<gene>
    <name evidence="2" type="ORF">B0H67DRAFT_603533</name>
</gene>
<evidence type="ECO:0000256" key="1">
    <source>
        <dbReference type="SAM" id="SignalP"/>
    </source>
</evidence>
<organism evidence="2 3">
    <name type="scientific">Lasiosphaeris hirsuta</name>
    <dbReference type="NCBI Taxonomy" id="260670"/>
    <lineage>
        <taxon>Eukaryota</taxon>
        <taxon>Fungi</taxon>
        <taxon>Dikarya</taxon>
        <taxon>Ascomycota</taxon>
        <taxon>Pezizomycotina</taxon>
        <taxon>Sordariomycetes</taxon>
        <taxon>Sordariomycetidae</taxon>
        <taxon>Sordariales</taxon>
        <taxon>Lasiosphaeriaceae</taxon>
        <taxon>Lasiosphaeris</taxon>
    </lineage>
</organism>
<reference evidence="2" key="1">
    <citation type="submission" date="2023-06" db="EMBL/GenBank/DDBJ databases">
        <title>Genome-scale phylogeny and comparative genomics of the fungal order Sordariales.</title>
        <authorList>
            <consortium name="Lawrence Berkeley National Laboratory"/>
            <person name="Hensen N."/>
            <person name="Bonometti L."/>
            <person name="Westerberg I."/>
            <person name="Brannstrom I.O."/>
            <person name="Guillou S."/>
            <person name="Cros-Aarteil S."/>
            <person name="Calhoun S."/>
            <person name="Haridas S."/>
            <person name="Kuo A."/>
            <person name="Mondo S."/>
            <person name="Pangilinan J."/>
            <person name="Riley R."/>
            <person name="Labutti K."/>
            <person name="Andreopoulos B."/>
            <person name="Lipzen A."/>
            <person name="Chen C."/>
            <person name="Yanf M."/>
            <person name="Daum C."/>
            <person name="Ng V."/>
            <person name="Clum A."/>
            <person name="Steindorff A."/>
            <person name="Ohm R."/>
            <person name="Martin F."/>
            <person name="Silar P."/>
            <person name="Natvig D."/>
            <person name="Lalanne C."/>
            <person name="Gautier V."/>
            <person name="Ament-Velasquez S.L."/>
            <person name="Kruys A."/>
            <person name="Hutchinson M.I."/>
            <person name="Powell A.J."/>
            <person name="Barry K."/>
            <person name="Miller A.N."/>
            <person name="Grigoriev I.V."/>
            <person name="Debuchy R."/>
            <person name="Gladieux P."/>
            <person name="Thoren M.H."/>
            <person name="Johannesson H."/>
        </authorList>
    </citation>
    <scope>NUCLEOTIDE SEQUENCE</scope>
    <source>
        <strain evidence="2">SMH4607-1</strain>
    </source>
</reference>
<evidence type="ECO:0000313" key="3">
    <source>
        <dbReference type="Proteomes" id="UP001172102"/>
    </source>
</evidence>
<feature type="chain" id="PRO_5041384156" description="SMP-30/Gluconolactonase/LRE-like region domain-containing protein" evidence="1">
    <location>
        <begin position="21"/>
        <end position="328"/>
    </location>
</feature>
<dbReference type="PANTHER" id="PTHR42060:SF1">
    <property type="entry name" value="NHL REPEAT-CONTAINING PROTEIN"/>
    <property type="match status" value="1"/>
</dbReference>
<comment type="caution">
    <text evidence="2">The sequence shown here is derived from an EMBL/GenBank/DDBJ whole genome shotgun (WGS) entry which is preliminary data.</text>
</comment>
<protein>
    <recommendedName>
        <fullName evidence="4">SMP-30/Gluconolactonase/LRE-like region domain-containing protein</fullName>
    </recommendedName>
</protein>
<evidence type="ECO:0008006" key="4">
    <source>
        <dbReference type="Google" id="ProtNLM"/>
    </source>
</evidence>